<organism evidence="5">
    <name type="scientific">marine metagenome</name>
    <dbReference type="NCBI Taxonomy" id="408172"/>
    <lineage>
        <taxon>unclassified sequences</taxon>
        <taxon>metagenomes</taxon>
        <taxon>ecological metagenomes</taxon>
    </lineage>
</organism>
<dbReference type="Gene3D" id="3.90.550.10">
    <property type="entry name" value="Spore Coat Polysaccharide Biosynthesis Protein SpsA, Chain A"/>
    <property type="match status" value="1"/>
</dbReference>
<dbReference type="Pfam" id="PF01983">
    <property type="entry name" value="CofC"/>
    <property type="match status" value="1"/>
</dbReference>
<dbReference type="InterPro" id="IPR002835">
    <property type="entry name" value="CofC"/>
</dbReference>
<evidence type="ECO:0000313" key="5">
    <source>
        <dbReference type="EMBL" id="SVA61039.1"/>
    </source>
</evidence>
<dbReference type="NCBIfam" id="TIGR03552">
    <property type="entry name" value="F420_cofC"/>
    <property type="match status" value="1"/>
</dbReference>
<reference evidence="5" key="1">
    <citation type="submission" date="2018-05" db="EMBL/GenBank/DDBJ databases">
        <authorList>
            <person name="Lanie J.A."/>
            <person name="Ng W.-L."/>
            <person name="Kazmierczak K.M."/>
            <person name="Andrzejewski T.M."/>
            <person name="Davidsen T.M."/>
            <person name="Wayne K.J."/>
            <person name="Tettelin H."/>
            <person name="Glass J.I."/>
            <person name="Rusch D."/>
            <person name="Podicherti R."/>
            <person name="Tsui H.-C.T."/>
            <person name="Winkler M.E."/>
        </authorList>
    </citation>
    <scope>NUCLEOTIDE SEQUENCE</scope>
</reference>
<sequence length="227" mass="24882">VSKRLGYTRTCAVIPMKDLAVAKQRLSGMLSTGERRHLSLEMLLDVITTLKQVDGLDTVAVISRDPHVMDLARTWNVRVFQDTESCVNAALAVTARILSTEGCETMLVVPGDVPLTTPAEIEKILETRDTGFPVTLVPDRRRTGTNALSCSPPTAITPCFGQHSLMRHQKAAKDAGLTSTVLELPELGLDIDVPEDVLALRARKGQSRTYEFLEAVPARTLRHGELR</sequence>
<dbReference type="GO" id="GO:0005525">
    <property type="term" value="F:GTP binding"/>
    <property type="evidence" value="ECO:0007669"/>
    <property type="project" value="UniProtKB-KW"/>
</dbReference>
<evidence type="ECO:0000256" key="2">
    <source>
        <dbReference type="ARBA" id="ARBA00022695"/>
    </source>
</evidence>
<evidence type="ECO:0008006" key="6">
    <source>
        <dbReference type="Google" id="ProtNLM"/>
    </source>
</evidence>
<dbReference type="InterPro" id="IPR029044">
    <property type="entry name" value="Nucleotide-diphossugar_trans"/>
</dbReference>
<keyword evidence="1" id="KW-0808">Transferase</keyword>
<dbReference type="AlphaFoldDB" id="A0A381X8F6"/>
<evidence type="ECO:0000256" key="1">
    <source>
        <dbReference type="ARBA" id="ARBA00022679"/>
    </source>
</evidence>
<keyword evidence="4" id="KW-0342">GTP-binding</keyword>
<dbReference type="PANTHER" id="PTHR40392:SF1">
    <property type="entry name" value="2-PHOSPHO-L-LACTATE GUANYLYLTRANSFERASE"/>
    <property type="match status" value="1"/>
</dbReference>
<dbReference type="EMBL" id="UINC01014284">
    <property type="protein sequence ID" value="SVA61039.1"/>
    <property type="molecule type" value="Genomic_DNA"/>
</dbReference>
<keyword evidence="3" id="KW-0547">Nucleotide-binding</keyword>
<evidence type="ECO:0000256" key="4">
    <source>
        <dbReference type="ARBA" id="ARBA00023134"/>
    </source>
</evidence>
<gene>
    <name evidence="5" type="ORF">METZ01_LOCUS113893</name>
</gene>
<name>A0A381X8F6_9ZZZZ</name>
<dbReference type="SUPFAM" id="SSF53448">
    <property type="entry name" value="Nucleotide-diphospho-sugar transferases"/>
    <property type="match status" value="1"/>
</dbReference>
<dbReference type="PANTHER" id="PTHR40392">
    <property type="entry name" value="2-PHOSPHO-L-LACTATE GUANYLYLTRANSFERASE"/>
    <property type="match status" value="1"/>
</dbReference>
<protein>
    <recommendedName>
        <fullName evidence="6">MobA-like NTP transferase domain-containing protein</fullName>
    </recommendedName>
</protein>
<feature type="non-terminal residue" evidence="5">
    <location>
        <position position="1"/>
    </location>
</feature>
<accession>A0A381X8F6</accession>
<evidence type="ECO:0000256" key="3">
    <source>
        <dbReference type="ARBA" id="ARBA00022741"/>
    </source>
</evidence>
<keyword evidence="2" id="KW-0548">Nucleotidyltransferase</keyword>
<dbReference type="GO" id="GO:0043814">
    <property type="term" value="F:phospholactate guanylyltransferase activity"/>
    <property type="evidence" value="ECO:0007669"/>
    <property type="project" value="InterPro"/>
</dbReference>
<proteinExistence type="inferred from homology"/>
<dbReference type="HAMAP" id="MF_02114">
    <property type="entry name" value="CofC"/>
    <property type="match status" value="1"/>
</dbReference>